<evidence type="ECO:0000313" key="3">
    <source>
        <dbReference type="Proteomes" id="UP000092582"/>
    </source>
</evidence>
<organism evidence="2 3">
    <name type="scientific">Cryobacterium arcticum</name>
    <dbReference type="NCBI Taxonomy" id="670052"/>
    <lineage>
        <taxon>Bacteria</taxon>
        <taxon>Bacillati</taxon>
        <taxon>Actinomycetota</taxon>
        <taxon>Actinomycetes</taxon>
        <taxon>Micrococcales</taxon>
        <taxon>Microbacteriaceae</taxon>
        <taxon>Cryobacterium</taxon>
    </lineage>
</organism>
<keyword evidence="3" id="KW-1185">Reference proteome</keyword>
<dbReference type="Pfam" id="PF13649">
    <property type="entry name" value="Methyltransf_25"/>
    <property type="match status" value="1"/>
</dbReference>
<evidence type="ECO:0000259" key="1">
    <source>
        <dbReference type="Pfam" id="PF13649"/>
    </source>
</evidence>
<feature type="domain" description="Methyltransferase" evidence="1">
    <location>
        <begin position="72"/>
        <end position="169"/>
    </location>
</feature>
<dbReference type="AlphaFoldDB" id="A0A1B1BMH8"/>
<name>A0A1B1BMH8_9MICO</name>
<dbReference type="SUPFAM" id="SSF53335">
    <property type="entry name" value="S-adenosyl-L-methionine-dependent methyltransferases"/>
    <property type="match status" value="1"/>
</dbReference>
<dbReference type="KEGG" id="cart:PA27867_2611"/>
<proteinExistence type="predicted"/>
<reference evidence="2 3" key="1">
    <citation type="submission" date="2016-06" db="EMBL/GenBank/DDBJ databases">
        <title>Genome sequencing of Cryobacterium arcticum PAMC 27867.</title>
        <authorList>
            <person name="Lee J."/>
            <person name="Kim O.-S."/>
        </authorList>
    </citation>
    <scope>NUCLEOTIDE SEQUENCE [LARGE SCALE GENOMIC DNA]</scope>
    <source>
        <strain evidence="2 3">PAMC 27867</strain>
    </source>
</reference>
<accession>A0A1B1BMH8</accession>
<dbReference type="CDD" id="cd02440">
    <property type="entry name" value="AdoMet_MTases"/>
    <property type="match status" value="1"/>
</dbReference>
<dbReference type="OrthoDB" id="495703at2"/>
<dbReference type="GO" id="GO:0032259">
    <property type="term" value="P:methylation"/>
    <property type="evidence" value="ECO:0007669"/>
    <property type="project" value="UniProtKB-KW"/>
</dbReference>
<dbReference type="RefSeq" id="WP_066597057.1">
    <property type="nucleotide sequence ID" value="NZ_CP016282.1"/>
</dbReference>
<keyword evidence="2" id="KW-0808">Transferase</keyword>
<gene>
    <name evidence="2" type="ORF">PA27867_2611</name>
</gene>
<dbReference type="Proteomes" id="UP000092582">
    <property type="component" value="Chromosome 1"/>
</dbReference>
<evidence type="ECO:0000313" key="2">
    <source>
        <dbReference type="EMBL" id="ANP73553.1"/>
    </source>
</evidence>
<dbReference type="EMBL" id="CP016282">
    <property type="protein sequence ID" value="ANP73553.1"/>
    <property type="molecule type" value="Genomic_DNA"/>
</dbReference>
<dbReference type="STRING" id="670052.PA27867_2611"/>
<dbReference type="Gene3D" id="3.40.50.150">
    <property type="entry name" value="Vaccinia Virus protein VP39"/>
    <property type="match status" value="1"/>
</dbReference>
<protein>
    <submittedName>
        <fullName evidence="2">Methyltransferase type 12</fullName>
    </submittedName>
</protein>
<dbReference type="GO" id="GO:0008168">
    <property type="term" value="F:methyltransferase activity"/>
    <property type="evidence" value="ECO:0007669"/>
    <property type="project" value="UniProtKB-KW"/>
</dbReference>
<sequence length="262" mass="28448">MSKLWERMLLVPTVVRLTSRAPKDPSVAWDGYWRGILTTGRSGDVLWDSGSQTEHEQYTDVLMGHFNPALPVIDVGCGNGTNTRWLAGLFPSVVGIDVSVGAIELARREAAGLHNVDFMVMDATEAGVGERLLELVGPANVFVRGVFHVLKPDKQSRLAANLRTVVGDSGRVFLAETNFPGSSLAYLQQLGATRRSMPPQLQRALENLPRPGHFGVQERQNTFPDADWQLIADGPAHIEVTPMNASGHSQQVPGYFALLAGA</sequence>
<dbReference type="InterPro" id="IPR029063">
    <property type="entry name" value="SAM-dependent_MTases_sf"/>
</dbReference>
<dbReference type="InterPro" id="IPR041698">
    <property type="entry name" value="Methyltransf_25"/>
</dbReference>
<keyword evidence="2" id="KW-0489">Methyltransferase</keyword>